<protein>
    <submittedName>
        <fullName evidence="1">Uncharacterized protein</fullName>
    </submittedName>
</protein>
<accession>A0A6N7VDD1</accession>
<keyword evidence="2" id="KW-1185">Reference proteome</keyword>
<dbReference type="AlphaFoldDB" id="A0A6N7VDD1"/>
<proteinExistence type="predicted"/>
<evidence type="ECO:0000313" key="1">
    <source>
        <dbReference type="EMBL" id="MSS55791.1"/>
    </source>
</evidence>
<sequence length="60" mass="7087">MVDRWVAVKKVVKSLYLKWIDHFYSLLIEVSFESICNDSLIIVAQNNATIRQSFETKKMH</sequence>
<dbReference type="Proteomes" id="UP000434241">
    <property type="component" value="Unassembled WGS sequence"/>
</dbReference>
<organism evidence="1 2">
    <name type="scientific">Holdemanella porci</name>
    <dbReference type="NCBI Taxonomy" id="2652276"/>
    <lineage>
        <taxon>Bacteria</taxon>
        <taxon>Bacillati</taxon>
        <taxon>Bacillota</taxon>
        <taxon>Erysipelotrichia</taxon>
        <taxon>Erysipelotrichales</taxon>
        <taxon>Erysipelotrichaceae</taxon>
        <taxon>Holdemanella</taxon>
    </lineage>
</organism>
<dbReference type="EMBL" id="VUMR01000007">
    <property type="protein sequence ID" value="MSS55791.1"/>
    <property type="molecule type" value="Genomic_DNA"/>
</dbReference>
<evidence type="ECO:0000313" key="2">
    <source>
        <dbReference type="Proteomes" id="UP000434241"/>
    </source>
</evidence>
<reference evidence="1 2" key="1">
    <citation type="submission" date="2019-08" db="EMBL/GenBank/DDBJ databases">
        <title>In-depth cultivation of the pig gut microbiome towards novel bacterial diversity and tailored functional studies.</title>
        <authorList>
            <person name="Wylensek D."/>
            <person name="Hitch T.C.A."/>
            <person name="Clavel T."/>
        </authorList>
    </citation>
    <scope>NUCLEOTIDE SEQUENCE [LARGE SCALE GENOMIC DNA]</scope>
    <source>
        <strain evidence="1 2">LKV-472-APC-3</strain>
    </source>
</reference>
<comment type="caution">
    <text evidence="1">The sequence shown here is derived from an EMBL/GenBank/DDBJ whole genome shotgun (WGS) entry which is preliminary data.</text>
</comment>
<name>A0A6N7VDD1_9FIRM</name>
<gene>
    <name evidence="1" type="ORF">FYJ55_02435</name>
</gene>